<feature type="active site" description="Schiff-base intermediate with dihydroxyacetone-P" evidence="7">
    <location>
        <position position="178"/>
    </location>
</feature>
<comment type="similarity">
    <text evidence="5">Belongs to the DeoC/FbaB aldolase family. ADHS subfamily.</text>
</comment>
<evidence type="ECO:0000256" key="5">
    <source>
        <dbReference type="HAMAP-Rule" id="MF_00960"/>
    </source>
</evidence>
<dbReference type="GO" id="GO:0016836">
    <property type="term" value="F:hydro-lyase activity"/>
    <property type="evidence" value="ECO:0007669"/>
    <property type="project" value="InterPro"/>
</dbReference>
<evidence type="ECO:0000256" key="6">
    <source>
        <dbReference type="NCBIfam" id="TIGR01949"/>
    </source>
</evidence>
<protein>
    <recommendedName>
        <fullName evidence="5 6">2-amino-3,7-dideoxy-D-threo-hept-6-ulosonate synthase</fullName>
        <shortName evidence="5">ADH synthase</shortName>
        <shortName evidence="5">ADHS</shortName>
        <shortName evidence="5">ADTH synthase</shortName>
        <ecNumber evidence="5 6">2.2.1.10</ecNumber>
    </recommendedName>
</protein>
<feature type="binding site" evidence="5">
    <location>
        <begin position="28"/>
        <end position="32"/>
    </location>
    <ligand>
        <name>1-deoxy-D-threo-hexo-2,5-diulose 6-phosphate</name>
        <dbReference type="ChEBI" id="CHEBI:58861"/>
    </ligand>
</feature>
<dbReference type="EMBL" id="CP001899">
    <property type="protein sequence ID" value="ADC64772.1"/>
    <property type="molecule type" value="Genomic_DNA"/>
</dbReference>
<feature type="binding site" evidence="5">
    <location>
        <begin position="203"/>
        <end position="204"/>
    </location>
    <ligand>
        <name>1-deoxy-D-threo-hexo-2,5-diulose 6-phosphate</name>
        <dbReference type="ChEBI" id="CHEBI:58861"/>
    </ligand>
</feature>
<dbReference type="GO" id="GO:0008652">
    <property type="term" value="P:amino acid biosynthetic process"/>
    <property type="evidence" value="ECO:0007669"/>
    <property type="project" value="UniProtKB-KW"/>
</dbReference>
<evidence type="ECO:0000256" key="3">
    <source>
        <dbReference type="ARBA" id="ARBA00023141"/>
    </source>
</evidence>
<evidence type="ECO:0000256" key="2">
    <source>
        <dbReference type="ARBA" id="ARBA00022679"/>
    </source>
</evidence>
<evidence type="ECO:0000313" key="9">
    <source>
        <dbReference type="Proteomes" id="UP000002613"/>
    </source>
</evidence>
<dbReference type="HOGENOM" id="CLU_057069_2_0_2"/>
<keyword evidence="1 5" id="KW-0028">Amino-acid biosynthesis</keyword>
<dbReference type="PaxDb" id="589924-Ferp_0600"/>
<name>D3S3D9_FERPA</name>
<dbReference type="PIRSF" id="PIRSF038992">
    <property type="entry name" value="Aldolase_Ia"/>
    <property type="match status" value="1"/>
</dbReference>
<dbReference type="OrthoDB" id="50091at2157"/>
<dbReference type="Proteomes" id="UP000002613">
    <property type="component" value="Chromosome"/>
</dbReference>
<dbReference type="Gene3D" id="3.20.20.70">
    <property type="entry name" value="Aldolase class I"/>
    <property type="match status" value="1"/>
</dbReference>
<dbReference type="PANTHER" id="PTHR47916:SF1">
    <property type="entry name" value="3-HYDROXY-5-PHOSPHONOOXYPENTANE-2,4-DIONE THIOLASE"/>
    <property type="match status" value="1"/>
</dbReference>
<comment type="subunit">
    <text evidence="5">Homodecamer.</text>
</comment>
<dbReference type="CDD" id="cd00958">
    <property type="entry name" value="DhnA"/>
    <property type="match status" value="1"/>
</dbReference>
<dbReference type="STRING" id="589924.Ferp_0600"/>
<dbReference type="GO" id="GO:0004332">
    <property type="term" value="F:fructose-bisphosphate aldolase activity"/>
    <property type="evidence" value="ECO:0007669"/>
    <property type="project" value="InterPro"/>
</dbReference>
<keyword evidence="8" id="KW-0456">Lyase</keyword>
<dbReference type="NCBIfam" id="NF005556">
    <property type="entry name" value="PRK07226.1"/>
    <property type="match status" value="1"/>
</dbReference>
<dbReference type="HAMAP" id="MF_00960">
    <property type="entry name" value="ADH_synthase"/>
    <property type="match status" value="1"/>
</dbReference>
<dbReference type="AlphaFoldDB" id="D3S3D9"/>
<keyword evidence="3 5" id="KW-0057">Aromatic amino acid biosynthesis</keyword>
<feature type="active site" description="Schiff-base intermediate with substrate" evidence="5">
    <location>
        <position position="178"/>
    </location>
</feature>
<comment type="function">
    <text evidence="5">Catalyzes a transaldol reaction between 6-deoxy-5-ketofructose 1-phosphate (DKFP) and L-aspartate semialdehyde (ASA) with an elimination of hydroxypyruvaldehyde phosphate to yield 2-amino-3,7-dideoxy-D-threo-hept-6-ulosonate (ADH). Plays a key role in an alternative pathway of the biosynthesis of 3-dehydroquinate (DHQ), which is involved in the canonical pathway for the biosynthesis of aromatic amino acids.</text>
</comment>
<keyword evidence="2 5" id="KW-0808">Transferase</keyword>
<dbReference type="EC" id="2.2.1.10" evidence="5 6"/>
<feature type="binding site" evidence="5">
    <location>
        <begin position="231"/>
        <end position="232"/>
    </location>
    <ligand>
        <name>1-deoxy-D-threo-hexo-2,5-diulose 6-phosphate</name>
        <dbReference type="ChEBI" id="CHEBI:58861"/>
    </ligand>
</feature>
<dbReference type="PANTHER" id="PTHR47916">
    <property type="entry name" value="FRUCTOSE-BISPHOSPHATE ALDOLASE CLASS 1"/>
    <property type="match status" value="1"/>
</dbReference>
<evidence type="ECO:0000256" key="1">
    <source>
        <dbReference type="ARBA" id="ARBA00022605"/>
    </source>
</evidence>
<feature type="binding site" evidence="5">
    <location>
        <begin position="148"/>
        <end position="150"/>
    </location>
    <ligand>
        <name>1-deoxy-D-threo-hexo-2,5-diulose 6-phosphate</name>
        <dbReference type="ChEBI" id="CHEBI:58861"/>
    </ligand>
</feature>
<keyword evidence="9" id="KW-1185">Reference proteome</keyword>
<evidence type="ECO:0000313" key="8">
    <source>
        <dbReference type="EMBL" id="ADC64772.1"/>
    </source>
</evidence>
<dbReference type="GeneID" id="8778102"/>
<dbReference type="RefSeq" id="WP_012965118.1">
    <property type="nucleotide sequence ID" value="NC_013849.1"/>
</dbReference>
<reference evidence="8 9" key="2">
    <citation type="journal article" date="2011" name="Stand. Genomic Sci.">
        <title>Complete genome sequence of Ferroglobus placidus AEDII12DO.</title>
        <authorList>
            <person name="Anderson I."/>
            <person name="Risso C."/>
            <person name="Holmes D."/>
            <person name="Lucas S."/>
            <person name="Copeland A."/>
            <person name="Lapidus A."/>
            <person name="Cheng J.F."/>
            <person name="Bruce D."/>
            <person name="Goodwin L."/>
            <person name="Pitluck S."/>
            <person name="Saunders E."/>
            <person name="Brettin T."/>
            <person name="Detter J.C."/>
            <person name="Han C."/>
            <person name="Tapia R."/>
            <person name="Larimer F."/>
            <person name="Land M."/>
            <person name="Hauser L."/>
            <person name="Woyke T."/>
            <person name="Lovley D."/>
            <person name="Kyrpides N."/>
            <person name="Ivanova N."/>
        </authorList>
    </citation>
    <scope>NUCLEOTIDE SEQUENCE [LARGE SCALE GENOMIC DNA]</scope>
    <source>
        <strain evidence="9">DSM 10642 / AEDII12DO</strain>
    </source>
</reference>
<keyword evidence="4 5" id="KW-0704">Schiff base</keyword>
<accession>D3S3D9</accession>
<dbReference type="GO" id="GO:0016744">
    <property type="term" value="F:transketolase or transaldolase activity"/>
    <property type="evidence" value="ECO:0007669"/>
    <property type="project" value="UniProtKB-UniRule"/>
</dbReference>
<dbReference type="InterPro" id="IPR013785">
    <property type="entry name" value="Aldolase_TIM"/>
</dbReference>
<dbReference type="Pfam" id="PF01791">
    <property type="entry name" value="DeoC"/>
    <property type="match status" value="1"/>
</dbReference>
<dbReference type="KEGG" id="fpl:Ferp_0600"/>
<gene>
    <name evidence="5" type="primary">aroA'</name>
    <name evidence="8" type="ordered locus">Ferp_0600</name>
</gene>
<proteinExistence type="inferred from homology"/>
<evidence type="ECO:0000256" key="7">
    <source>
        <dbReference type="PIRSR" id="PIRSR038992-1"/>
    </source>
</evidence>
<comment type="catalytic activity">
    <reaction evidence="5">
        <text>1-deoxy-D-threo-hexo-2,5-diulose 6-phosphate + L-aspartate 4-semialdehyde = 2,3-dioxopropyl phosphate + 2-amino-2,3,7-trideoxy-D-lyxo-hept-6-ulosonate</text>
        <dbReference type="Rhea" id="RHEA:25952"/>
        <dbReference type="ChEBI" id="CHEBI:58859"/>
        <dbReference type="ChEBI" id="CHEBI:58860"/>
        <dbReference type="ChEBI" id="CHEBI:58861"/>
        <dbReference type="ChEBI" id="CHEBI:537519"/>
        <dbReference type="EC" id="2.2.1.10"/>
    </reaction>
</comment>
<dbReference type="InterPro" id="IPR010210">
    <property type="entry name" value="ADH_synthase"/>
</dbReference>
<feature type="active site" description="Proton donor" evidence="5 7">
    <location>
        <position position="148"/>
    </location>
</feature>
<dbReference type="SMART" id="SM01133">
    <property type="entry name" value="DeoC"/>
    <property type="match status" value="1"/>
</dbReference>
<dbReference type="SUPFAM" id="SSF51569">
    <property type="entry name" value="Aldolase"/>
    <property type="match status" value="1"/>
</dbReference>
<organism evidence="8 9">
    <name type="scientific">Ferroglobus placidus (strain DSM 10642 / AEDII12DO)</name>
    <dbReference type="NCBI Taxonomy" id="589924"/>
    <lineage>
        <taxon>Archaea</taxon>
        <taxon>Methanobacteriati</taxon>
        <taxon>Methanobacteriota</taxon>
        <taxon>Archaeoglobi</taxon>
        <taxon>Archaeoglobales</taxon>
        <taxon>Archaeoglobaceae</taxon>
        <taxon>Ferroglobus</taxon>
    </lineage>
</organism>
<feature type="active site" description="Proton acceptor" evidence="5">
    <location>
        <position position="28"/>
    </location>
</feature>
<dbReference type="eggNOG" id="arCOG04044">
    <property type="taxonomic scope" value="Archaea"/>
</dbReference>
<dbReference type="InterPro" id="IPR041720">
    <property type="entry name" value="FbaB-like"/>
</dbReference>
<dbReference type="NCBIfam" id="TIGR01949">
    <property type="entry name" value="ADH_synth"/>
    <property type="match status" value="1"/>
</dbReference>
<dbReference type="InterPro" id="IPR002915">
    <property type="entry name" value="DeoC/FbaB/LacD_aldolase"/>
</dbReference>
<sequence length="268" mass="28526">MSGVIGKRIRIERVINRENGNTVIVPMDHGVSLGPIHGLIDIAKTINEVAEGGANAVVVHKGIVPIGHRGYGKDIGLILHLSASTKLSPDPNNKVLVATVEEAIKLGADAVSVHVNVGSETEANQLEKLGRIAKECAEWGMPLLAMMYPRGNGINQFDEKAVSLAARVGAELGADIVKTNFTGSVESFKKVTEGCPVPVVVAGGEKMDSPEDVLKMVEMAMDAGARGVAIGRNIFQAENPRKMTKAIAMIVHENATYKEALDYLKSEE</sequence>
<evidence type="ECO:0000256" key="4">
    <source>
        <dbReference type="ARBA" id="ARBA00023270"/>
    </source>
</evidence>
<dbReference type="GO" id="GO:0009073">
    <property type="term" value="P:aromatic amino acid family biosynthetic process"/>
    <property type="evidence" value="ECO:0007669"/>
    <property type="project" value="UniProtKB-UniRule"/>
</dbReference>
<dbReference type="InterPro" id="IPR050456">
    <property type="entry name" value="DeoC/FbaB_aldolase"/>
</dbReference>
<reference evidence="9" key="1">
    <citation type="submission" date="2010-02" db="EMBL/GenBank/DDBJ databases">
        <title>Complete sequence of Ferroglobus placidus DSM 10642.</title>
        <authorList>
            <consortium name="US DOE Joint Genome Institute"/>
            <person name="Lucas S."/>
            <person name="Copeland A."/>
            <person name="Lapidus A."/>
            <person name="Cheng J.-F."/>
            <person name="Bruce D."/>
            <person name="Goodwin L."/>
            <person name="Pitluck S."/>
            <person name="Saunders E."/>
            <person name="Brettin T."/>
            <person name="Detter J.C."/>
            <person name="Han C."/>
            <person name="Tapia R."/>
            <person name="Larimer F."/>
            <person name="Land M."/>
            <person name="Hauser L."/>
            <person name="Kyrpides N."/>
            <person name="Ivanova N."/>
            <person name="Holmes D."/>
            <person name="Lovley D."/>
            <person name="Kyrpides N."/>
            <person name="Anderson I.J."/>
            <person name="Woyke T."/>
        </authorList>
    </citation>
    <scope>NUCLEOTIDE SEQUENCE [LARGE SCALE GENOMIC DNA]</scope>
    <source>
        <strain evidence="9">DSM 10642 / AEDII12DO</strain>
    </source>
</reference>